<evidence type="ECO:0000313" key="7">
    <source>
        <dbReference type="EMBL" id="ODV82937.1"/>
    </source>
</evidence>
<dbReference type="Pfam" id="PF07690">
    <property type="entry name" value="MFS_1"/>
    <property type="match status" value="1"/>
</dbReference>
<dbReference type="GO" id="GO:0022857">
    <property type="term" value="F:transmembrane transporter activity"/>
    <property type="evidence" value="ECO:0007669"/>
    <property type="project" value="InterPro"/>
</dbReference>
<dbReference type="SUPFAM" id="SSF103473">
    <property type="entry name" value="MFS general substrate transporter"/>
    <property type="match status" value="1"/>
</dbReference>
<organism evidence="7 8">
    <name type="scientific">[Candida] arabinofermentans NRRL YB-2248</name>
    <dbReference type="NCBI Taxonomy" id="983967"/>
    <lineage>
        <taxon>Eukaryota</taxon>
        <taxon>Fungi</taxon>
        <taxon>Dikarya</taxon>
        <taxon>Ascomycota</taxon>
        <taxon>Saccharomycotina</taxon>
        <taxon>Pichiomycetes</taxon>
        <taxon>Pichiales</taxon>
        <taxon>Pichiaceae</taxon>
        <taxon>Ogataea</taxon>
        <taxon>Ogataea/Candida clade</taxon>
    </lineage>
</organism>
<comment type="subcellular location">
    <subcellularLocation>
        <location evidence="1">Membrane</location>
        <topology evidence="1">Multi-pass membrane protein</topology>
    </subcellularLocation>
</comment>
<protein>
    <recommendedName>
        <fullName evidence="9">Major facilitator superfamily (MFS) profile domain-containing protein</fullName>
    </recommendedName>
</protein>
<feature type="transmembrane region" description="Helical" evidence="6">
    <location>
        <begin position="435"/>
        <end position="456"/>
    </location>
</feature>
<proteinExistence type="predicted"/>
<keyword evidence="2" id="KW-0813">Transport</keyword>
<evidence type="ECO:0000313" key="8">
    <source>
        <dbReference type="Proteomes" id="UP000094801"/>
    </source>
</evidence>
<dbReference type="InterPro" id="IPR036259">
    <property type="entry name" value="MFS_trans_sf"/>
</dbReference>
<sequence>MSDTEIKNEKKSLSEDENIESALYVTSEEVVDPAVERRIIRKYDLFLLPVLGICYGLSFLDKTTLGYSAVFGVITDNHLVGMQYSWCSSLFYFGYLFFQYIGTLFLIPKLPLQKLLGSSFFLWGCLLIAFIGCNSFAKLGALRFLLGCLESIISPAFVLIMAMYYPKKYHSSRSAFWISCNGLFGVFGGVMTYGIGHIESGPFKGSQWKYIYLILGCISAVWGILMYFYLPETSATALFLTPEEREASIKIVASNNMGIKSNKINWAQVKEAFLDINCWLLMLCSFCNAVPSGGLSTFGSILISGLGFTNIETTLMNIPLSGILWAMCLIYAFLTQTFTKNYRLLTAAAFMIIPIIGTGLIHGLTDKWGRLVGVWLLGVFVIGFVSCLSTVSSNVAGTTKKSTCSMMVFVGYSVGQIAGPQVMKSKESPTYKSGIIAMLVTLILNFAFIICLHFSYKFENDKRNKAQGELTFEEIEEGKANGFKDMTDKENPFFRYAL</sequence>
<dbReference type="AlphaFoldDB" id="A0A1E4SU20"/>
<dbReference type="PANTHER" id="PTHR43791:SF97">
    <property type="entry name" value="ALLANTOATE TRANSPORTER, PUTATIVE (AFU_ORTHOLOGUE AFUA_1G14700)-RELATED"/>
    <property type="match status" value="1"/>
</dbReference>
<keyword evidence="5 6" id="KW-0472">Membrane</keyword>
<keyword evidence="8" id="KW-1185">Reference proteome</keyword>
<gene>
    <name evidence="7" type="ORF">CANARDRAFT_178067</name>
</gene>
<name>A0A1E4SU20_9ASCO</name>
<feature type="transmembrane region" description="Helical" evidence="6">
    <location>
        <begin position="278"/>
        <end position="303"/>
    </location>
</feature>
<dbReference type="STRING" id="983967.A0A1E4SU20"/>
<dbReference type="OrthoDB" id="4454541at2759"/>
<dbReference type="EMBL" id="KV453870">
    <property type="protein sequence ID" value="ODV82937.1"/>
    <property type="molecule type" value="Genomic_DNA"/>
</dbReference>
<feature type="transmembrane region" description="Helical" evidence="6">
    <location>
        <begin position="403"/>
        <end position="423"/>
    </location>
</feature>
<reference evidence="8" key="1">
    <citation type="submission" date="2016-04" db="EMBL/GenBank/DDBJ databases">
        <title>Comparative genomics of biotechnologically important yeasts.</title>
        <authorList>
            <consortium name="DOE Joint Genome Institute"/>
            <person name="Riley R."/>
            <person name="Haridas S."/>
            <person name="Wolfe K.H."/>
            <person name="Lopes M.R."/>
            <person name="Hittinger C.T."/>
            <person name="Goker M."/>
            <person name="Salamov A."/>
            <person name="Wisecaver J."/>
            <person name="Long T.M."/>
            <person name="Aerts A.L."/>
            <person name="Barry K."/>
            <person name="Choi C."/>
            <person name="Clum A."/>
            <person name="Coughlan A.Y."/>
            <person name="Deshpande S."/>
            <person name="Douglass A.P."/>
            <person name="Hanson S.J."/>
            <person name="Klenk H.-P."/>
            <person name="Labutti K."/>
            <person name="Lapidus A."/>
            <person name="Lindquist E."/>
            <person name="Lipzen A."/>
            <person name="Meier-Kolthoff J.P."/>
            <person name="Ohm R.A."/>
            <person name="Otillar R.P."/>
            <person name="Pangilinan J."/>
            <person name="Peng Y."/>
            <person name="Rokas A."/>
            <person name="Rosa C.A."/>
            <person name="Scheuner C."/>
            <person name="Sibirny A.A."/>
            <person name="Slot J.C."/>
            <person name="Stielow J.B."/>
            <person name="Sun H."/>
            <person name="Kurtzman C.P."/>
            <person name="Blackwell M."/>
            <person name="Grigoriev I.V."/>
            <person name="Jeffries T.W."/>
        </authorList>
    </citation>
    <scope>NUCLEOTIDE SEQUENCE [LARGE SCALE GENOMIC DNA]</scope>
    <source>
        <strain evidence="8">NRRL YB-2248</strain>
    </source>
</reference>
<feature type="transmembrane region" description="Helical" evidence="6">
    <location>
        <begin position="143"/>
        <end position="164"/>
    </location>
</feature>
<feature type="transmembrane region" description="Helical" evidence="6">
    <location>
        <begin position="90"/>
        <end position="108"/>
    </location>
</feature>
<keyword evidence="4 6" id="KW-1133">Transmembrane helix</keyword>
<evidence type="ECO:0000256" key="3">
    <source>
        <dbReference type="ARBA" id="ARBA00022692"/>
    </source>
</evidence>
<evidence type="ECO:0000256" key="4">
    <source>
        <dbReference type="ARBA" id="ARBA00022989"/>
    </source>
</evidence>
<evidence type="ECO:0000256" key="1">
    <source>
        <dbReference type="ARBA" id="ARBA00004141"/>
    </source>
</evidence>
<evidence type="ECO:0000256" key="2">
    <source>
        <dbReference type="ARBA" id="ARBA00022448"/>
    </source>
</evidence>
<feature type="transmembrane region" description="Helical" evidence="6">
    <location>
        <begin position="45"/>
        <end position="70"/>
    </location>
</feature>
<dbReference type="Proteomes" id="UP000094801">
    <property type="component" value="Unassembled WGS sequence"/>
</dbReference>
<dbReference type="PANTHER" id="PTHR43791">
    <property type="entry name" value="PERMEASE-RELATED"/>
    <property type="match status" value="1"/>
</dbReference>
<evidence type="ECO:0000256" key="6">
    <source>
        <dbReference type="SAM" id="Phobius"/>
    </source>
</evidence>
<evidence type="ECO:0008006" key="9">
    <source>
        <dbReference type="Google" id="ProtNLM"/>
    </source>
</evidence>
<feature type="transmembrane region" description="Helical" evidence="6">
    <location>
        <begin position="210"/>
        <end position="230"/>
    </location>
</feature>
<dbReference type="GO" id="GO:0016020">
    <property type="term" value="C:membrane"/>
    <property type="evidence" value="ECO:0007669"/>
    <property type="project" value="UniProtKB-SubCell"/>
</dbReference>
<feature type="transmembrane region" description="Helical" evidence="6">
    <location>
        <begin position="315"/>
        <end position="334"/>
    </location>
</feature>
<feature type="transmembrane region" description="Helical" evidence="6">
    <location>
        <begin position="371"/>
        <end position="391"/>
    </location>
</feature>
<feature type="transmembrane region" description="Helical" evidence="6">
    <location>
        <begin position="120"/>
        <end position="137"/>
    </location>
</feature>
<keyword evidence="3 6" id="KW-0812">Transmembrane</keyword>
<dbReference type="Gene3D" id="1.20.1250.20">
    <property type="entry name" value="MFS general substrate transporter like domains"/>
    <property type="match status" value="2"/>
</dbReference>
<dbReference type="InterPro" id="IPR011701">
    <property type="entry name" value="MFS"/>
</dbReference>
<evidence type="ECO:0000256" key="5">
    <source>
        <dbReference type="ARBA" id="ARBA00023136"/>
    </source>
</evidence>
<accession>A0A1E4SU20</accession>
<feature type="transmembrane region" description="Helical" evidence="6">
    <location>
        <begin position="346"/>
        <end position="365"/>
    </location>
</feature>
<feature type="transmembrane region" description="Helical" evidence="6">
    <location>
        <begin position="176"/>
        <end position="198"/>
    </location>
</feature>